<comment type="similarity">
    <text evidence="2 13">Belongs to the TonB family.</text>
</comment>
<dbReference type="EMBL" id="CP011129">
    <property type="protein sequence ID" value="ALN78952.1"/>
    <property type="molecule type" value="Genomic_DNA"/>
</dbReference>
<reference evidence="15 16" key="1">
    <citation type="journal article" date="2015" name="BMC Genomics">
        <title>Comparative genomics and metabolic profiling of the genus Lysobacter.</title>
        <authorList>
            <person name="de Bruijn I."/>
            <person name="Cheng X."/>
            <person name="de Jager V."/>
            <person name="Exposito R.G."/>
            <person name="Watrous J."/>
            <person name="Patel N."/>
            <person name="Postma J."/>
            <person name="Dorrestein P.C."/>
            <person name="Kobayashi D."/>
            <person name="Raaijmakers J.M."/>
        </authorList>
    </citation>
    <scope>NUCLEOTIDE SEQUENCE [LARGE SCALE GENOMIC DNA]</scope>
    <source>
        <strain evidence="15 16">76</strain>
    </source>
</reference>
<gene>
    <name evidence="15" type="ORF">LA76x_0791</name>
</gene>
<evidence type="ECO:0000256" key="7">
    <source>
        <dbReference type="ARBA" id="ARBA00022692"/>
    </source>
</evidence>
<evidence type="ECO:0000313" key="16">
    <source>
        <dbReference type="Proteomes" id="UP000060787"/>
    </source>
</evidence>
<dbReference type="KEGG" id="lab:LA76x_0791"/>
<dbReference type="InterPro" id="IPR051045">
    <property type="entry name" value="TonB-dependent_transducer"/>
</dbReference>
<evidence type="ECO:0000256" key="4">
    <source>
        <dbReference type="ARBA" id="ARBA00022448"/>
    </source>
</evidence>
<keyword evidence="16" id="KW-1185">Reference proteome</keyword>
<keyword evidence="6 13" id="KW-0997">Cell inner membrane</keyword>
<dbReference type="PROSITE" id="PS52015">
    <property type="entry name" value="TONB_CTD"/>
    <property type="match status" value="1"/>
</dbReference>
<dbReference type="NCBIfam" id="TIGR01352">
    <property type="entry name" value="tonB_Cterm"/>
    <property type="match status" value="1"/>
</dbReference>
<evidence type="ECO:0000256" key="10">
    <source>
        <dbReference type="ARBA" id="ARBA00022989"/>
    </source>
</evidence>
<dbReference type="PATRIC" id="fig|84531.8.peg.818"/>
<dbReference type="Gene3D" id="3.30.2420.10">
    <property type="entry name" value="TonB"/>
    <property type="match status" value="1"/>
</dbReference>
<dbReference type="PROSITE" id="PS51257">
    <property type="entry name" value="PROKAR_LIPOPROTEIN"/>
    <property type="match status" value="1"/>
</dbReference>
<dbReference type="InterPro" id="IPR006260">
    <property type="entry name" value="TonB/TolA_C"/>
</dbReference>
<dbReference type="PANTHER" id="PTHR33446:SF8">
    <property type="entry name" value="PROTEIN TONB"/>
    <property type="match status" value="1"/>
</dbReference>
<evidence type="ECO:0000256" key="5">
    <source>
        <dbReference type="ARBA" id="ARBA00022475"/>
    </source>
</evidence>
<evidence type="ECO:0000256" key="8">
    <source>
        <dbReference type="ARBA" id="ARBA00022737"/>
    </source>
</evidence>
<evidence type="ECO:0000256" key="3">
    <source>
        <dbReference type="ARBA" id="ARBA00022362"/>
    </source>
</evidence>
<comment type="subunit">
    <text evidence="12">Homodimer. Forms a complex with the accessory proteins ExbB and ExbD.</text>
</comment>
<dbReference type="GO" id="GO:0015891">
    <property type="term" value="P:siderophore transport"/>
    <property type="evidence" value="ECO:0007669"/>
    <property type="project" value="InterPro"/>
</dbReference>
<dbReference type="GO" id="GO:0055085">
    <property type="term" value="P:transmembrane transport"/>
    <property type="evidence" value="ECO:0007669"/>
    <property type="project" value="InterPro"/>
</dbReference>
<evidence type="ECO:0000256" key="6">
    <source>
        <dbReference type="ARBA" id="ARBA00022519"/>
    </source>
</evidence>
<keyword evidence="4 13" id="KW-0813">Transport</keyword>
<proteinExistence type="inferred from homology"/>
<keyword evidence="7" id="KW-0812">Transmembrane</keyword>
<comment type="function">
    <text evidence="13">Interacts with outer membrane receptor proteins that carry out high-affinity binding and energy dependent uptake into the periplasmic space of specific substrates. It could act to transduce energy from the cytoplasmic membrane to specific energy-requiring processes in the outer membrane, resulting in the release into the periplasm of ligands bound by these outer membrane proteins.</text>
</comment>
<evidence type="ECO:0000256" key="1">
    <source>
        <dbReference type="ARBA" id="ARBA00004383"/>
    </source>
</evidence>
<dbReference type="eggNOG" id="COG0810">
    <property type="taxonomic scope" value="Bacteria"/>
</dbReference>
<keyword evidence="13" id="KW-0735">Signal-anchor</keyword>
<dbReference type="RefSeq" id="WP_057916664.1">
    <property type="nucleotide sequence ID" value="NZ_CP011129.1"/>
</dbReference>
<dbReference type="GO" id="GO:0030288">
    <property type="term" value="C:outer membrane-bounded periplasmic space"/>
    <property type="evidence" value="ECO:0007669"/>
    <property type="project" value="InterPro"/>
</dbReference>
<evidence type="ECO:0000256" key="11">
    <source>
        <dbReference type="ARBA" id="ARBA00023136"/>
    </source>
</evidence>
<evidence type="ECO:0000256" key="12">
    <source>
        <dbReference type="ARBA" id="ARBA00025849"/>
    </source>
</evidence>
<dbReference type="Proteomes" id="UP000060787">
    <property type="component" value="Chromosome"/>
</dbReference>
<evidence type="ECO:0000256" key="2">
    <source>
        <dbReference type="ARBA" id="ARBA00006555"/>
    </source>
</evidence>
<name>A0A0S2F5Y3_LYSAN</name>
<dbReference type="STRING" id="84531.LA76x_0791"/>
<dbReference type="InterPro" id="IPR003538">
    <property type="entry name" value="TonB"/>
</dbReference>
<keyword evidence="5 13" id="KW-1003">Cell membrane</keyword>
<sequence length="336" mass="34878">MKPVCEFPAGRWSKAGVRAIAGLALGVALGGCGSEAPHSAASPAPLADAALELPAPLDELDIEGLRARATQALREQRIHTPAGDSAVDYYLALRDKEPGQIDVIGALDELQPYVVIAGEQALLDDDLAESHRLLDLLARMDPQAPALPRMRESLRVAEASRERKTREETERLMAERTDAATVLSARREAARTANAALANAAMKADAAASALAADAAAAKTGSASAAQPVAASAATPAAALPAMTSANAASPAMPRLLADASPRYPLPALNRKIEGSVEVSFTILPDGRVGAPRLVSSEPAGVFDAAALAAVARLRFEASGQSHTARRTLNFRLPSR</sequence>
<keyword evidence="8" id="KW-0677">Repeat</keyword>
<dbReference type="GO" id="GO:0031992">
    <property type="term" value="F:energy transducer activity"/>
    <property type="evidence" value="ECO:0007669"/>
    <property type="project" value="InterPro"/>
</dbReference>
<dbReference type="SUPFAM" id="SSF74653">
    <property type="entry name" value="TolA/TonB C-terminal domain"/>
    <property type="match status" value="1"/>
</dbReference>
<dbReference type="Pfam" id="PF03544">
    <property type="entry name" value="TonB_C"/>
    <property type="match status" value="1"/>
</dbReference>
<keyword evidence="11" id="KW-0472">Membrane</keyword>
<keyword evidence="9 13" id="KW-0653">Protein transport</keyword>
<evidence type="ECO:0000256" key="9">
    <source>
        <dbReference type="ARBA" id="ARBA00022927"/>
    </source>
</evidence>
<protein>
    <recommendedName>
        <fullName evidence="3 13">Protein TonB</fullName>
    </recommendedName>
</protein>
<evidence type="ECO:0000259" key="14">
    <source>
        <dbReference type="PROSITE" id="PS52015"/>
    </source>
</evidence>
<evidence type="ECO:0000313" key="15">
    <source>
        <dbReference type="EMBL" id="ALN78952.1"/>
    </source>
</evidence>
<keyword evidence="10" id="KW-1133">Transmembrane helix</keyword>
<feature type="domain" description="TonB C-terminal" evidence="14">
    <location>
        <begin position="249"/>
        <end position="336"/>
    </location>
</feature>
<organism evidence="15 16">
    <name type="scientific">Lysobacter antibioticus</name>
    <dbReference type="NCBI Taxonomy" id="84531"/>
    <lineage>
        <taxon>Bacteria</taxon>
        <taxon>Pseudomonadati</taxon>
        <taxon>Pseudomonadota</taxon>
        <taxon>Gammaproteobacteria</taxon>
        <taxon>Lysobacterales</taxon>
        <taxon>Lysobacteraceae</taxon>
        <taxon>Lysobacter</taxon>
    </lineage>
</organism>
<dbReference type="InterPro" id="IPR037682">
    <property type="entry name" value="TonB_C"/>
</dbReference>
<accession>A0A0S2F5Y3</accession>
<evidence type="ECO:0000256" key="13">
    <source>
        <dbReference type="RuleBase" id="RU362123"/>
    </source>
</evidence>
<dbReference type="GO" id="GO:0015031">
    <property type="term" value="P:protein transport"/>
    <property type="evidence" value="ECO:0007669"/>
    <property type="project" value="UniProtKB-UniRule"/>
</dbReference>
<comment type="subcellular location">
    <subcellularLocation>
        <location evidence="1 13">Cell inner membrane</location>
        <topology evidence="1 13">Single-pass membrane protein</topology>
        <orientation evidence="1 13">Periplasmic side</orientation>
    </subcellularLocation>
</comment>
<dbReference type="PRINTS" id="PR01374">
    <property type="entry name" value="TONBPROTEIN"/>
</dbReference>
<dbReference type="GO" id="GO:0098797">
    <property type="term" value="C:plasma membrane protein complex"/>
    <property type="evidence" value="ECO:0007669"/>
    <property type="project" value="TreeGrafter"/>
</dbReference>
<dbReference type="PANTHER" id="PTHR33446">
    <property type="entry name" value="PROTEIN TONB-RELATED"/>
    <property type="match status" value="1"/>
</dbReference>
<dbReference type="AlphaFoldDB" id="A0A0S2F5Y3"/>